<feature type="compositionally biased region" description="Basic and acidic residues" evidence="5">
    <location>
        <begin position="338"/>
        <end position="353"/>
    </location>
</feature>
<organism evidence="7 8">
    <name type="scientific">Aspergillus viridinutans</name>
    <dbReference type="NCBI Taxonomy" id="75553"/>
    <lineage>
        <taxon>Eukaryota</taxon>
        <taxon>Fungi</taxon>
        <taxon>Dikarya</taxon>
        <taxon>Ascomycota</taxon>
        <taxon>Pezizomycotina</taxon>
        <taxon>Eurotiomycetes</taxon>
        <taxon>Eurotiomycetidae</taxon>
        <taxon>Eurotiales</taxon>
        <taxon>Aspergillaceae</taxon>
        <taxon>Aspergillus</taxon>
        <taxon>Aspergillus subgen. Fumigati</taxon>
    </lineage>
</organism>
<evidence type="ECO:0000256" key="5">
    <source>
        <dbReference type="SAM" id="MobiDB-lite"/>
    </source>
</evidence>
<feature type="compositionally biased region" description="Acidic residues" evidence="5">
    <location>
        <begin position="176"/>
        <end position="188"/>
    </location>
</feature>
<dbReference type="GeneID" id="66934922"/>
<reference evidence="7 8" key="1">
    <citation type="submission" date="2021-02" db="EMBL/GenBank/DDBJ databases">
        <title>Pan-genome distribution and transcriptional activeness of fungal secondary metabolism genes in Aspergillus section Fumigati.</title>
        <authorList>
            <person name="Takahashi H."/>
            <person name="Umemura M."/>
            <person name="Ninomiya A."/>
            <person name="Kusuya Y."/>
            <person name="Urayama S."/>
            <person name="Shimizu M."/>
            <person name="Watanabe A."/>
            <person name="Kamei K."/>
            <person name="Yaguchi T."/>
            <person name="Hagiwara D."/>
        </authorList>
    </citation>
    <scope>NUCLEOTIDE SEQUENCE [LARGE SCALE GENOMIC DNA]</scope>
    <source>
        <strain evidence="7 8">IFM 47045</strain>
    </source>
</reference>
<feature type="compositionally biased region" description="Basic and acidic residues" evidence="5">
    <location>
        <begin position="490"/>
        <end position="519"/>
    </location>
</feature>
<comment type="subcellular location">
    <subcellularLocation>
        <location evidence="1">Nucleus</location>
    </subcellularLocation>
</comment>
<feature type="region of interest" description="Disordered" evidence="5">
    <location>
        <begin position="600"/>
        <end position="630"/>
    </location>
</feature>
<feature type="compositionally biased region" description="Basic and acidic residues" evidence="5">
    <location>
        <begin position="39"/>
        <end position="53"/>
    </location>
</feature>
<feature type="compositionally biased region" description="Basic and acidic residues" evidence="5">
    <location>
        <begin position="363"/>
        <end position="373"/>
    </location>
</feature>
<dbReference type="RefSeq" id="XP_043126063.1">
    <property type="nucleotide sequence ID" value="XM_043270128.1"/>
</dbReference>
<feature type="compositionally biased region" description="Basic and acidic residues" evidence="5">
    <location>
        <begin position="528"/>
        <end position="538"/>
    </location>
</feature>
<dbReference type="Pfam" id="PF04000">
    <property type="entry name" value="Sas10_Utp3"/>
    <property type="match status" value="1"/>
</dbReference>
<dbReference type="AlphaFoldDB" id="A0A9P3F2H3"/>
<keyword evidence="8" id="KW-1185">Reference proteome</keyword>
<evidence type="ECO:0000313" key="7">
    <source>
        <dbReference type="EMBL" id="GIK02877.1"/>
    </source>
</evidence>
<evidence type="ECO:0000256" key="3">
    <source>
        <dbReference type="ARBA" id="ARBA00022553"/>
    </source>
</evidence>
<dbReference type="PANTHER" id="PTHR13237">
    <property type="entry name" value="SOMETHING ABOUT SILENCING PROTEIN 10-RELATED"/>
    <property type="match status" value="1"/>
</dbReference>
<dbReference type="Proteomes" id="UP000710440">
    <property type="component" value="Unassembled WGS sequence"/>
</dbReference>
<feature type="domain" description="Sas10 C-terminal" evidence="6">
    <location>
        <begin position="589"/>
        <end position="663"/>
    </location>
</feature>
<dbReference type="GO" id="GO:0032040">
    <property type="term" value="C:small-subunit processome"/>
    <property type="evidence" value="ECO:0007669"/>
    <property type="project" value="TreeGrafter"/>
</dbReference>
<comment type="caution">
    <text evidence="7">The sequence shown here is derived from an EMBL/GenBank/DDBJ whole genome shotgun (WGS) entry which is preliminary data.</text>
</comment>
<evidence type="ECO:0000256" key="4">
    <source>
        <dbReference type="ARBA" id="ARBA00023242"/>
    </source>
</evidence>
<protein>
    <recommendedName>
        <fullName evidence="6">Sas10 C-terminal domain-containing protein</fullName>
    </recommendedName>
</protein>
<feature type="compositionally biased region" description="Basic and acidic residues" evidence="5">
    <location>
        <begin position="19"/>
        <end position="29"/>
    </location>
</feature>
<dbReference type="InterPro" id="IPR018972">
    <property type="entry name" value="Sas10_C_dom"/>
</dbReference>
<keyword evidence="3" id="KW-0597">Phosphoprotein</keyword>
<dbReference type="Pfam" id="PF09368">
    <property type="entry name" value="Sas10"/>
    <property type="match status" value="1"/>
</dbReference>
<keyword evidence="4" id="KW-0539">Nucleus</keyword>
<dbReference type="InterPro" id="IPR007146">
    <property type="entry name" value="Sas10/Utp3/C1D"/>
</dbReference>
<evidence type="ECO:0000313" key="8">
    <source>
        <dbReference type="Proteomes" id="UP000710440"/>
    </source>
</evidence>
<dbReference type="OrthoDB" id="1924577at2759"/>
<evidence type="ECO:0000256" key="1">
    <source>
        <dbReference type="ARBA" id="ARBA00004123"/>
    </source>
</evidence>
<dbReference type="PANTHER" id="PTHR13237:SF8">
    <property type="entry name" value="SOMETHING ABOUT SILENCING PROTEIN 10"/>
    <property type="match status" value="1"/>
</dbReference>
<comment type="similarity">
    <text evidence="2">Belongs to the SAS10 family.</text>
</comment>
<name>A0A9P3F2H3_ASPVI</name>
<feature type="compositionally biased region" description="Acidic residues" evidence="5">
    <location>
        <begin position="69"/>
        <end position="108"/>
    </location>
</feature>
<feature type="region of interest" description="Disordered" evidence="5">
    <location>
        <begin position="1"/>
        <end position="147"/>
    </location>
</feature>
<sequence length="663" mass="74695">MAKKRKAGGRPAKQNSTQESERTKFAFEERFDDSEDEFEAGRDHILLEEAPEAKRRRKVAEQEEALQPSDEEIMGYESMDEDDLDDEEDYEEDVYEDEDDDDDDDDEMGMGSSKTKKPRRGDSPGSNASEDEEGIAAWGTSKKDLYNADQIETEADALEEEAEAKRLQQKHLQAMNEEDFGFDETEWVESDKKEDAEDEAGVVTEVLPQVEITDEMSTEEKLKILKTRYPEFEPLARDFVDLQAKHAELEKAAKAVKAPEDEEAMLGPAPAPVIKFRALSAYLGAISMYFMLLSSSQDASGKPSPLPPAQLRAHPVMGSLVKFRKLWETVKDLSVPEIPKEDATKKQESKQHSDAPLSTTKEQVQKSKREQEPKKKKKNEKKLSKAQRAAEAAQAEAEARRAEKLRETEANLADLSKLVTEPTKKRKSQKTKSARDAEDSDFGDEDALTAKEAEEKARQKRSLRFYTSQLAQKANKRSAAGRDAGGDADLPYRERLKDRQARLNAEAEKRGKQRPDKMEQLGGDSDEEDHRLAKELRGGRSGTDDDEYYDMVAARSKQKKDEKKARAEAYAAAAREGGRVEVQEEIGTDGKRAITYQIEKNKGLAPKRNKDSRNPRVKKRKKFEEKKKKLASIRQMYKGGEGPGGYGGELTGIKKNLVKSVKL</sequence>
<dbReference type="EMBL" id="BOPL01000004">
    <property type="protein sequence ID" value="GIK02877.1"/>
    <property type="molecule type" value="Genomic_DNA"/>
</dbReference>
<feature type="compositionally biased region" description="Acidic residues" evidence="5">
    <location>
        <begin position="438"/>
        <end position="447"/>
    </location>
</feature>
<accession>A0A9P3F2H3</accession>
<gene>
    <name evidence="7" type="ORF">Aspvir_006940</name>
</gene>
<feature type="compositionally biased region" description="Basic and acidic residues" evidence="5">
    <location>
        <begin position="397"/>
        <end position="409"/>
    </location>
</feature>
<feature type="region of interest" description="Disordered" evidence="5">
    <location>
        <begin position="174"/>
        <end position="200"/>
    </location>
</feature>
<evidence type="ECO:0000259" key="6">
    <source>
        <dbReference type="Pfam" id="PF09368"/>
    </source>
</evidence>
<feature type="compositionally biased region" description="Basic and acidic residues" evidence="5">
    <location>
        <begin position="448"/>
        <end position="457"/>
    </location>
</feature>
<dbReference type="GO" id="GO:0000462">
    <property type="term" value="P:maturation of SSU-rRNA from tricistronic rRNA transcript (SSU-rRNA, 5.8S rRNA, LSU-rRNA)"/>
    <property type="evidence" value="ECO:0007669"/>
    <property type="project" value="TreeGrafter"/>
</dbReference>
<feature type="region of interest" description="Disordered" evidence="5">
    <location>
        <begin position="338"/>
        <end position="548"/>
    </location>
</feature>
<feature type="compositionally biased region" description="Low complexity" evidence="5">
    <location>
        <begin position="386"/>
        <end position="396"/>
    </location>
</feature>
<evidence type="ECO:0000256" key="2">
    <source>
        <dbReference type="ARBA" id="ARBA00010979"/>
    </source>
</evidence>
<proteinExistence type="inferred from homology"/>